<evidence type="ECO:0000259" key="9">
    <source>
        <dbReference type="Pfam" id="PF04810"/>
    </source>
</evidence>
<dbReference type="Pfam" id="PF04815">
    <property type="entry name" value="Sec23_helical"/>
    <property type="match status" value="1"/>
</dbReference>
<feature type="compositionally biased region" description="Polar residues" evidence="7">
    <location>
        <begin position="1"/>
        <end position="12"/>
    </location>
</feature>
<evidence type="ECO:0000256" key="1">
    <source>
        <dbReference type="ARBA" id="ARBA00004299"/>
    </source>
</evidence>
<dbReference type="SUPFAM" id="SSF82754">
    <property type="entry name" value="C-terminal, gelsolin-like domain of Sec23/24"/>
    <property type="match status" value="1"/>
</dbReference>
<accession>A0A069DXA0</accession>
<dbReference type="InterPro" id="IPR006896">
    <property type="entry name" value="Sec23/24_trunk_dom"/>
</dbReference>
<dbReference type="Gene3D" id="3.40.50.410">
    <property type="entry name" value="von Willebrand factor, type A domain"/>
    <property type="match status" value="1"/>
</dbReference>
<dbReference type="CDD" id="cd01479">
    <property type="entry name" value="Sec24-like"/>
    <property type="match status" value="1"/>
</dbReference>
<dbReference type="SUPFAM" id="SSF81995">
    <property type="entry name" value="beta-sandwich domain of Sec23/24"/>
    <property type="match status" value="1"/>
</dbReference>
<dbReference type="Gene3D" id="2.30.30.380">
    <property type="entry name" value="Zn-finger domain of Sec23/24"/>
    <property type="match status" value="1"/>
</dbReference>
<feature type="domain" description="Sec23/Sec24 trunk" evidence="10">
    <location>
        <begin position="562"/>
        <end position="805"/>
    </location>
</feature>
<feature type="region of interest" description="Disordered" evidence="7">
    <location>
        <begin position="266"/>
        <end position="402"/>
    </location>
</feature>
<keyword evidence="4" id="KW-0813">Transport</keyword>
<feature type="compositionally biased region" description="Low complexity" evidence="7">
    <location>
        <begin position="42"/>
        <end position="57"/>
    </location>
</feature>
<feature type="region of interest" description="Disordered" evidence="7">
    <location>
        <begin position="192"/>
        <end position="247"/>
    </location>
</feature>
<dbReference type="InterPro" id="IPR029006">
    <property type="entry name" value="ADF-H/Gelsolin-like_dom_sf"/>
</dbReference>
<proteinExistence type="evidence at transcript level"/>
<sequence>MNPQLTTQQAQYNVAPPNGYGAQNYTAQNVQGQMKQVPPQMPLQYQQQPPQQFPNAPSSASPLRQPTIGMQPVQSPLSPQGMVPTSNQQFASGNQMMPQISNQNAMTSQNTNQLSHPVRSQASNVNTMQPNQQQFSQPISSPPLQSRQPGVNANNPLSNVANVQGIAQSQQAPLLGSMPPQMAHQTSNVMPLHNSLQQPPVSSLPQSNQNMNVAGPVQTAPQRMGMPSRGPGGNQYPPMPSSGGSINQMSAQMANVNLNGPQSFPAQQMGMGGPMKATNAYPSPLQSGPRYPSVNGGPQPHMNGLPDSSGPGRGNIPPPQMQNRYPPMENSGMQQNSGYSGGAHTGMPPQPAGGYPPAHPGYPQPSPYPGQQPSYPGQQQTPRRLDPDQMPSPMQVMQDDQKSKSGIFYTNQKGLVPPLVTTDFIVQDQGNASPRFIRATMYNVPINSDMMKQTSVPFGLVISPMAEVLEEEQPPPLVDFGELGPVRCVRCKAYMCPNMQFIDGGRRFHCLLCKASTEVPAEYFQHLDHTGLRVDRFERAELVLGTYDIVATKEYCRDNQPPKPPALIFLIDVSYNNIKSGLVSLLCSQMKSFLKCLPKERGEEKSSLRVGFITYNHSVHFYNLNPNLGQPQMLVVGDIQDMFMPLLDGFLADVEESESLIDTLMAQIPTMFADTRETETILAPAIQAGLEALKASNRAGKLLVFHSSLPIAEAPGKLKNRDDRKLLGTDKEKSVLTPQNTVYNNLGQDCVGVGCSVDLFITNNSYIDLPTIGQVARLTGGEVYKYTYFQAELDGERLVTDVQKDIRRLCAFDAIMRVRTSTGIRPTDFYGHFFMSNTTDVELASIDPDKAISLEIKHDDKLAEEEGVYIQAALLYTSLTGQRRIRVLNLALKSCSQMTDLYRACELDTVTNFLSKQSVYKLLDSTPKAVKESLIIRSAQMLACYRKNCASPTSAGQLILPECMKLLPLYVNCLLKCDAISGGSDMTIDDRWFTMAAVMTMDIPSSLNYFYPRLLSLHDMEDDFPSSIRCSAEKMADNGVYLLENGIYMFLWLGLAVPSQWVMSVFGVENTAQVDAEKSRLPILDNPLSEKIRSLVSNICSSRHRTMRLTIIRQRDKMEVVMKHFLVEDKGIDGSSSYVDFLCHLHKEIRNLLS</sequence>
<evidence type="ECO:0000256" key="6">
    <source>
        <dbReference type="ARBA" id="ARBA00023329"/>
    </source>
</evidence>
<dbReference type="SUPFAM" id="SSF82919">
    <property type="entry name" value="Zn-finger domain of Sec23/24"/>
    <property type="match status" value="1"/>
</dbReference>
<dbReference type="InterPro" id="IPR036465">
    <property type="entry name" value="vWFA_dom_sf"/>
</dbReference>
<dbReference type="GO" id="GO:0008270">
    <property type="term" value="F:zinc ion binding"/>
    <property type="evidence" value="ECO:0007669"/>
    <property type="project" value="InterPro"/>
</dbReference>
<dbReference type="AlphaFoldDB" id="A0A069DXA0"/>
<evidence type="ECO:0000256" key="5">
    <source>
        <dbReference type="ARBA" id="ARBA00022927"/>
    </source>
</evidence>
<evidence type="ECO:0000313" key="13">
    <source>
        <dbReference type="EMBL" id="JAC88698.1"/>
    </source>
</evidence>
<dbReference type="Gene3D" id="3.40.20.10">
    <property type="entry name" value="Severin"/>
    <property type="match status" value="1"/>
</dbReference>
<keyword evidence="6" id="KW-0968">Cytoplasmic vesicle</keyword>
<dbReference type="InterPro" id="IPR006895">
    <property type="entry name" value="Znf_Sec23_Sec24"/>
</dbReference>
<dbReference type="FunFam" id="3.40.50.410:FF:000020">
    <property type="entry name" value="protein transport protein Sec24D isoform X1"/>
    <property type="match status" value="1"/>
</dbReference>
<evidence type="ECO:0000256" key="7">
    <source>
        <dbReference type="SAM" id="MobiDB-lite"/>
    </source>
</evidence>
<dbReference type="InterPro" id="IPR007123">
    <property type="entry name" value="Gelsolin-like_dom"/>
</dbReference>
<dbReference type="InterPro" id="IPR041742">
    <property type="entry name" value="Sec24-like_trunk_dom"/>
</dbReference>
<dbReference type="Pfam" id="PF04810">
    <property type="entry name" value="zf-Sec23_Sec24"/>
    <property type="match status" value="1"/>
</dbReference>
<dbReference type="GO" id="GO:0000149">
    <property type="term" value="F:SNARE binding"/>
    <property type="evidence" value="ECO:0007669"/>
    <property type="project" value="TreeGrafter"/>
</dbReference>
<dbReference type="Pfam" id="PF04811">
    <property type="entry name" value="Sec23_trunk"/>
    <property type="match status" value="1"/>
</dbReference>
<dbReference type="Pfam" id="PF08033">
    <property type="entry name" value="Sec23_BS"/>
    <property type="match status" value="1"/>
</dbReference>
<evidence type="ECO:0000259" key="10">
    <source>
        <dbReference type="Pfam" id="PF04811"/>
    </source>
</evidence>
<dbReference type="InterPro" id="IPR012990">
    <property type="entry name" value="Beta-sandwich_Sec23_24"/>
</dbReference>
<dbReference type="GO" id="GO:0090110">
    <property type="term" value="P:COPII-coated vesicle cargo loading"/>
    <property type="evidence" value="ECO:0007669"/>
    <property type="project" value="TreeGrafter"/>
</dbReference>
<organism evidence="13">
    <name type="scientific">Panstrongylus megistus</name>
    <dbReference type="NCBI Taxonomy" id="65343"/>
    <lineage>
        <taxon>Eukaryota</taxon>
        <taxon>Metazoa</taxon>
        <taxon>Ecdysozoa</taxon>
        <taxon>Arthropoda</taxon>
        <taxon>Hexapoda</taxon>
        <taxon>Insecta</taxon>
        <taxon>Pterygota</taxon>
        <taxon>Neoptera</taxon>
        <taxon>Paraneoptera</taxon>
        <taxon>Hemiptera</taxon>
        <taxon>Heteroptera</taxon>
        <taxon>Panheteroptera</taxon>
        <taxon>Cimicomorpha</taxon>
        <taxon>Reduviidae</taxon>
        <taxon>Triatominae</taxon>
        <taxon>Panstrongylus</taxon>
    </lineage>
</organism>
<feature type="compositionally biased region" description="Polar residues" evidence="7">
    <location>
        <begin position="72"/>
        <end position="90"/>
    </location>
</feature>
<reference evidence="13" key="1">
    <citation type="journal article" date="2015" name="J. Med. Entomol.">
        <title>A Deep Insight Into the Sialotranscriptome of the Chagas Disease Vector, Panstrongylus megistus (Hemiptera: Heteroptera).</title>
        <authorList>
            <person name="Ribeiro J.M."/>
            <person name="Schwarz A."/>
            <person name="Francischetti I.M."/>
        </authorList>
    </citation>
    <scope>NUCLEOTIDE SEQUENCE</scope>
    <source>
        <tissue evidence="13">Salivary glands</tissue>
    </source>
</reference>
<dbReference type="SUPFAM" id="SSF53300">
    <property type="entry name" value="vWA-like"/>
    <property type="match status" value="1"/>
</dbReference>
<feature type="compositionally biased region" description="Pro residues" evidence="7">
    <location>
        <begin position="357"/>
        <end position="370"/>
    </location>
</feature>
<feature type="domain" description="Sec23/Sec24 helical" evidence="11">
    <location>
        <begin position="907"/>
        <end position="1007"/>
    </location>
</feature>
<dbReference type="Gene3D" id="1.20.120.730">
    <property type="entry name" value="Sec23/Sec24 helical domain"/>
    <property type="match status" value="1"/>
</dbReference>
<feature type="compositionally biased region" description="Polar residues" evidence="7">
    <location>
        <begin position="192"/>
        <end position="212"/>
    </location>
</feature>
<dbReference type="InterPro" id="IPR036174">
    <property type="entry name" value="Znf_Sec23_Sec24_sf"/>
</dbReference>
<comment type="subcellular location">
    <subcellularLocation>
        <location evidence="1">Cytoplasmic vesicle</location>
        <location evidence="1">COPII-coated vesicle membrane</location>
        <topology evidence="1">Peripheral membrane protein</topology>
        <orientation evidence="1">Cytoplasmic side</orientation>
    </subcellularLocation>
    <subcellularLocation>
        <location evidence="2">Endoplasmic reticulum membrane</location>
        <topology evidence="2">Peripheral membrane protein</topology>
        <orientation evidence="2">Cytoplasmic side</orientation>
    </subcellularLocation>
</comment>
<evidence type="ECO:0000256" key="2">
    <source>
        <dbReference type="ARBA" id="ARBA00004397"/>
    </source>
</evidence>
<dbReference type="PANTHER" id="PTHR13803">
    <property type="entry name" value="SEC24-RELATED PROTEIN"/>
    <property type="match status" value="1"/>
</dbReference>
<feature type="compositionally biased region" description="Low complexity" evidence="7">
    <location>
        <begin position="371"/>
        <end position="380"/>
    </location>
</feature>
<dbReference type="InterPro" id="IPR050550">
    <property type="entry name" value="SEC23_SEC24_subfamily"/>
</dbReference>
<feature type="domain" description="Sec23/Sec24 beta-sandwich" evidence="12">
    <location>
        <begin position="811"/>
        <end position="893"/>
    </location>
</feature>
<dbReference type="Pfam" id="PF00626">
    <property type="entry name" value="Gelsolin"/>
    <property type="match status" value="1"/>
</dbReference>
<dbReference type="GO" id="GO:0070971">
    <property type="term" value="C:endoplasmic reticulum exit site"/>
    <property type="evidence" value="ECO:0007669"/>
    <property type="project" value="TreeGrafter"/>
</dbReference>
<name>A0A069DXA0_9HEMI</name>
<feature type="region of interest" description="Disordered" evidence="7">
    <location>
        <begin position="1"/>
        <end position="24"/>
    </location>
</feature>
<dbReference type="SUPFAM" id="SSF81811">
    <property type="entry name" value="Helical domain of Sec23/24"/>
    <property type="match status" value="1"/>
</dbReference>
<evidence type="ECO:0000256" key="3">
    <source>
        <dbReference type="ARBA" id="ARBA00008334"/>
    </source>
</evidence>
<evidence type="ECO:0000259" key="12">
    <source>
        <dbReference type="Pfam" id="PF08033"/>
    </source>
</evidence>
<protein>
    <submittedName>
        <fullName evidence="13">Putative vesicle coat complex copii subunit sec24/subunit sfb2</fullName>
    </submittedName>
</protein>
<dbReference type="GO" id="GO:0006886">
    <property type="term" value="P:intracellular protein transport"/>
    <property type="evidence" value="ECO:0007669"/>
    <property type="project" value="InterPro"/>
</dbReference>
<feature type="domain" description="Zinc finger Sec23/Sec24-type" evidence="9">
    <location>
        <begin position="485"/>
        <end position="523"/>
    </location>
</feature>
<comment type="similarity">
    <text evidence="3">Belongs to the SEC23/SEC24 family. SEC24 subfamily.</text>
</comment>
<dbReference type="Gene3D" id="2.60.40.1670">
    <property type="entry name" value="beta-sandwich domain of Sec23/24"/>
    <property type="match status" value="1"/>
</dbReference>
<dbReference type="EMBL" id="GBGD01000191">
    <property type="protein sequence ID" value="JAC88698.1"/>
    <property type="molecule type" value="mRNA"/>
</dbReference>
<dbReference type="InterPro" id="IPR036175">
    <property type="entry name" value="Sec23/24_helical_dom_sf"/>
</dbReference>
<dbReference type="InterPro" id="IPR006900">
    <property type="entry name" value="Sec23/24_helical_dom"/>
</dbReference>
<feature type="domain" description="Gelsolin-like" evidence="8">
    <location>
        <begin position="1025"/>
        <end position="1095"/>
    </location>
</feature>
<feature type="region of interest" description="Disordered" evidence="7">
    <location>
        <begin position="42"/>
        <end position="90"/>
    </location>
</feature>
<feature type="compositionally biased region" description="Low complexity" evidence="7">
    <location>
        <begin position="129"/>
        <end position="149"/>
    </location>
</feature>
<dbReference type="InterPro" id="IPR036180">
    <property type="entry name" value="Gelsolin-like_dom_sf"/>
</dbReference>
<keyword evidence="5" id="KW-0653">Protein transport</keyword>
<evidence type="ECO:0000259" key="11">
    <source>
        <dbReference type="Pfam" id="PF04815"/>
    </source>
</evidence>
<feature type="region of interest" description="Disordered" evidence="7">
    <location>
        <begin position="128"/>
        <end position="158"/>
    </location>
</feature>
<evidence type="ECO:0000259" key="8">
    <source>
        <dbReference type="Pfam" id="PF00626"/>
    </source>
</evidence>
<dbReference type="PANTHER" id="PTHR13803:SF4">
    <property type="entry name" value="SECRETORY 24CD, ISOFORM C"/>
    <property type="match status" value="1"/>
</dbReference>
<dbReference type="GO" id="GO:0030127">
    <property type="term" value="C:COPII vesicle coat"/>
    <property type="evidence" value="ECO:0007669"/>
    <property type="project" value="InterPro"/>
</dbReference>
<dbReference type="GO" id="GO:0005789">
    <property type="term" value="C:endoplasmic reticulum membrane"/>
    <property type="evidence" value="ECO:0007669"/>
    <property type="project" value="UniProtKB-SubCell"/>
</dbReference>
<evidence type="ECO:0000256" key="4">
    <source>
        <dbReference type="ARBA" id="ARBA00022448"/>
    </source>
</evidence>